<dbReference type="PATRIC" id="fig|171383.3.peg.4337"/>
<keyword evidence="1" id="KW-0472">Membrane</keyword>
<accession>A0A0M0HUB8</accession>
<name>A0A0M0HUB8_9VIBR</name>
<protein>
    <submittedName>
        <fullName evidence="3">Pilus assembly protein PilD</fullName>
    </submittedName>
</protein>
<sequence length="146" mass="16031">MASNSYFLLQIITVVLLLAIAFSDVSQRKVPNIFLLLLLIVCATVTPFSLHSLIAGITIVVFGIVAFHYRWLGAGDSKLLAVCAYASLEQWYWLLLKTALLGGVLSVAYWLFNYFALRGVIAAKPQTTVPYAVAICIAATTTIHYM</sequence>
<evidence type="ECO:0000259" key="2">
    <source>
        <dbReference type="Pfam" id="PF01478"/>
    </source>
</evidence>
<dbReference type="Pfam" id="PF01478">
    <property type="entry name" value="Peptidase_A24"/>
    <property type="match status" value="1"/>
</dbReference>
<reference evidence="4" key="1">
    <citation type="submission" date="2015-08" db="EMBL/GenBank/DDBJ databases">
        <title>Vibrio galatheae sp. nov., a novel member of the Vibrionaceae family isolated from the Solomon Islands.</title>
        <authorList>
            <person name="Giubergia S."/>
            <person name="Machado H."/>
            <person name="Mateiu R.V."/>
            <person name="Gram L."/>
        </authorList>
    </citation>
    <scope>NUCLEOTIDE SEQUENCE [LARGE SCALE GENOMIC DNA]</scope>
    <source>
        <strain evidence="4">DSM 19134</strain>
    </source>
</reference>
<feature type="transmembrane region" description="Helical" evidence="1">
    <location>
        <begin position="91"/>
        <end position="116"/>
    </location>
</feature>
<dbReference type="EMBL" id="LHPI01000035">
    <property type="protein sequence ID" value="KOO05670.1"/>
    <property type="molecule type" value="Genomic_DNA"/>
</dbReference>
<dbReference type="OrthoDB" id="5878454at2"/>
<dbReference type="RefSeq" id="WP_053411029.1">
    <property type="nucleotide sequence ID" value="NZ_DAIPHI010000014.1"/>
</dbReference>
<organism evidence="3 4">
    <name type="scientific">Vibrio hepatarius</name>
    <dbReference type="NCBI Taxonomy" id="171383"/>
    <lineage>
        <taxon>Bacteria</taxon>
        <taxon>Pseudomonadati</taxon>
        <taxon>Pseudomonadota</taxon>
        <taxon>Gammaproteobacteria</taxon>
        <taxon>Vibrionales</taxon>
        <taxon>Vibrionaceae</taxon>
        <taxon>Vibrio</taxon>
        <taxon>Vibrio oreintalis group</taxon>
    </lineage>
</organism>
<dbReference type="Proteomes" id="UP000037530">
    <property type="component" value="Unassembled WGS sequence"/>
</dbReference>
<dbReference type="GO" id="GO:0016020">
    <property type="term" value="C:membrane"/>
    <property type="evidence" value="ECO:0007669"/>
    <property type="project" value="InterPro"/>
</dbReference>
<evidence type="ECO:0000256" key="1">
    <source>
        <dbReference type="SAM" id="Phobius"/>
    </source>
</evidence>
<dbReference type="InterPro" id="IPR000045">
    <property type="entry name" value="Prepilin_IV_endopep_pep"/>
</dbReference>
<keyword evidence="4" id="KW-1185">Reference proteome</keyword>
<dbReference type="Gene3D" id="1.20.120.1220">
    <property type="match status" value="1"/>
</dbReference>
<evidence type="ECO:0000313" key="3">
    <source>
        <dbReference type="EMBL" id="KOO05670.1"/>
    </source>
</evidence>
<dbReference type="AlphaFoldDB" id="A0A0M0HUB8"/>
<gene>
    <name evidence="3" type="ORF">AKJ31_21250</name>
</gene>
<feature type="transmembrane region" description="Helical" evidence="1">
    <location>
        <begin position="128"/>
        <end position="145"/>
    </location>
</feature>
<dbReference type="STRING" id="171383.AKJ31_21250"/>
<comment type="caution">
    <text evidence="3">The sequence shown here is derived from an EMBL/GenBank/DDBJ whole genome shotgun (WGS) entry which is preliminary data.</text>
</comment>
<evidence type="ECO:0000313" key="4">
    <source>
        <dbReference type="Proteomes" id="UP000037530"/>
    </source>
</evidence>
<feature type="transmembrane region" description="Helical" evidence="1">
    <location>
        <begin position="53"/>
        <end position="71"/>
    </location>
</feature>
<dbReference type="GO" id="GO:0004190">
    <property type="term" value="F:aspartic-type endopeptidase activity"/>
    <property type="evidence" value="ECO:0007669"/>
    <property type="project" value="InterPro"/>
</dbReference>
<feature type="domain" description="Prepilin type IV endopeptidase peptidase" evidence="2">
    <location>
        <begin position="11"/>
        <end position="106"/>
    </location>
</feature>
<keyword evidence="1" id="KW-1133">Transmembrane helix</keyword>
<keyword evidence="1" id="KW-0812">Transmembrane</keyword>
<proteinExistence type="predicted"/>
<feature type="transmembrane region" description="Helical" evidence="1">
    <location>
        <begin position="33"/>
        <end position="48"/>
    </location>
</feature>